<name>A0A0N1I895_LEPSE</name>
<dbReference type="Gene3D" id="3.40.50.300">
    <property type="entry name" value="P-loop containing nucleotide triphosphate hydrolases"/>
    <property type="match status" value="1"/>
</dbReference>
<accession>A0A0N1I895</accession>
<dbReference type="OMA" id="FMLVGTQ"/>
<protein>
    <submittedName>
        <fullName evidence="2">Uncharacterized protein</fullName>
    </submittedName>
</protein>
<evidence type="ECO:0000256" key="1">
    <source>
        <dbReference type="SAM" id="MobiDB-lite"/>
    </source>
</evidence>
<sequence length="498" mass="54599">MASYNYFSNPTTARAPARCTPAGGSSANIENSCCGCSNGRERVTRILVVGETRVGKTLLIRRLCNHIFGDTSIETNTQDFSPFNSSAATESAADEDDLGPEWGPTVGIAISALKRSTTVLCDKPCVSKPNVADIFPTTQAVGPSAFLPPFSHPISDSSYGAYPSLYSAAPTSGNGGSLQYRGASTAAVGGGNNNFNSYIGSPSLNPRMVNPAPQQHRCTVKQTVEFHELGGTHGYRDIARLPLRNIQYDGVIFVYHRRNLTSTVYLSDWYHWVRSVLSIGAGVSGPGDPHNSSNRFKTMPPFMLVGTHLEGDELTAAVAGVRKEVDSTLHIGTVAVLDEALLDGNFEVKTRVLQSPQTLTRYGRVKRGCCTLVNSLALPYRILWCLLHPFFFLSEQYQEERGPCNKVVAPFIRLLERFLWLLYLLEQALQYLMAVVLFGPYQEAVVLGHSCTKQTLEELRKDEQCVAQAHVCRLDSDVALQSSLDETLAFFDILLRDE</sequence>
<dbReference type="AlphaFoldDB" id="A0A0N1I895"/>
<proteinExistence type="predicted"/>
<dbReference type="InterPro" id="IPR027417">
    <property type="entry name" value="P-loop_NTPase"/>
</dbReference>
<feature type="compositionally biased region" description="Low complexity" evidence="1">
    <location>
        <begin position="10"/>
        <end position="21"/>
    </location>
</feature>
<dbReference type="VEuPathDB" id="TriTrypDB:Lsey_0034_0030"/>
<keyword evidence="3" id="KW-1185">Reference proteome</keyword>
<organism evidence="2 3">
    <name type="scientific">Leptomonas seymouri</name>
    <dbReference type="NCBI Taxonomy" id="5684"/>
    <lineage>
        <taxon>Eukaryota</taxon>
        <taxon>Discoba</taxon>
        <taxon>Euglenozoa</taxon>
        <taxon>Kinetoplastea</taxon>
        <taxon>Metakinetoplastina</taxon>
        <taxon>Trypanosomatida</taxon>
        <taxon>Trypanosomatidae</taxon>
        <taxon>Leishmaniinae</taxon>
        <taxon>Leptomonas</taxon>
    </lineage>
</organism>
<comment type="caution">
    <text evidence="2">The sequence shown here is derived from an EMBL/GenBank/DDBJ whole genome shotgun (WGS) entry which is preliminary data.</text>
</comment>
<evidence type="ECO:0000313" key="3">
    <source>
        <dbReference type="Proteomes" id="UP000038009"/>
    </source>
</evidence>
<reference evidence="2 3" key="1">
    <citation type="journal article" date="2015" name="PLoS Pathog.">
        <title>Leptomonas seymouri: Adaptations to the Dixenous Life Cycle Analyzed by Genome Sequencing, Transcriptome Profiling and Co-infection with Leishmania donovani.</title>
        <authorList>
            <person name="Kraeva N."/>
            <person name="Butenko A."/>
            <person name="Hlavacova J."/>
            <person name="Kostygov A."/>
            <person name="Myskova J."/>
            <person name="Grybchuk D."/>
            <person name="Lestinova T."/>
            <person name="Votypka J."/>
            <person name="Volf P."/>
            <person name="Opperdoes F."/>
            <person name="Flegontov P."/>
            <person name="Lukes J."/>
            <person name="Yurchenko V."/>
        </authorList>
    </citation>
    <scope>NUCLEOTIDE SEQUENCE [LARGE SCALE GENOMIC DNA]</scope>
    <source>
        <strain evidence="2 3">ATCC 30220</strain>
    </source>
</reference>
<dbReference type="EMBL" id="LJSK01000034">
    <property type="protein sequence ID" value="KPI88988.1"/>
    <property type="molecule type" value="Genomic_DNA"/>
</dbReference>
<feature type="region of interest" description="Disordered" evidence="1">
    <location>
        <begin position="79"/>
        <end position="100"/>
    </location>
</feature>
<dbReference type="SUPFAM" id="SSF52540">
    <property type="entry name" value="P-loop containing nucleoside triphosphate hydrolases"/>
    <property type="match status" value="1"/>
</dbReference>
<dbReference type="Proteomes" id="UP000038009">
    <property type="component" value="Unassembled WGS sequence"/>
</dbReference>
<feature type="region of interest" description="Disordered" evidence="1">
    <location>
        <begin position="1"/>
        <end position="21"/>
    </location>
</feature>
<gene>
    <name evidence="2" type="ORF">ABL78_1872</name>
</gene>
<dbReference type="OrthoDB" id="8954335at2759"/>
<evidence type="ECO:0000313" key="2">
    <source>
        <dbReference type="EMBL" id="KPI88988.1"/>
    </source>
</evidence>